<protein>
    <submittedName>
        <fullName evidence="1">Uncharacterized protein</fullName>
    </submittedName>
</protein>
<keyword evidence="1" id="KW-0614">Plasmid</keyword>
<evidence type="ECO:0000313" key="1">
    <source>
        <dbReference type="EMBL" id="CAM96098.1"/>
    </source>
</evidence>
<sequence>MGCTWYGFLELFAYQFPAGAVLVHAPDGECGFAPELAASIVLHLRFTAIDGHHLALSACLALVQVFPDLTGLHLDSFLRDVVSGGCHERYPLHLLWIQRLRGGALPDRQLSFL</sequence>
<proteinExistence type="predicted"/>
<evidence type="ECO:0000313" key="2">
    <source>
        <dbReference type="Proteomes" id="UP000002332"/>
    </source>
</evidence>
<gene>
    <name evidence="1" type="ordered locus">pQBR0066</name>
</gene>
<dbReference type="EMBL" id="AM235768">
    <property type="protein sequence ID" value="CAM96098.1"/>
    <property type="molecule type" value="Genomic_DNA"/>
</dbReference>
<name>A4V7K1_PSEFS</name>
<dbReference type="Proteomes" id="UP000002332">
    <property type="component" value="Plasmid pQBR103"/>
</dbReference>
<geneLocation type="plasmid" evidence="1 2">
    <name>pQBR103</name>
</geneLocation>
<organism evidence="1 2">
    <name type="scientific">Pseudomonas fluorescens (strain SBW25)</name>
    <dbReference type="NCBI Taxonomy" id="216595"/>
    <lineage>
        <taxon>Bacteria</taxon>
        <taxon>Pseudomonadati</taxon>
        <taxon>Pseudomonadota</taxon>
        <taxon>Gammaproteobacteria</taxon>
        <taxon>Pseudomonadales</taxon>
        <taxon>Pseudomonadaceae</taxon>
        <taxon>Pseudomonas</taxon>
    </lineage>
</organism>
<accession>A4V7K1</accession>
<dbReference type="AlphaFoldDB" id="A4V7K1"/>
<reference evidence="1 2" key="1">
    <citation type="journal article" date="2007" name="ISME J.">
        <title>Sequence-based analysis of pQBR103; a representative of a unique, transfer-proficient mega plasmid resident in the microbial community of sugar beet.</title>
        <authorList>
            <person name="Tett A."/>
            <person name="Spiers A.J."/>
            <person name="Crossman L.C."/>
            <person name="Ager D."/>
            <person name="Ciric L."/>
            <person name="Dow J.M."/>
            <person name="Fry J.C."/>
            <person name="Harris D."/>
            <person name="Lilley A."/>
            <person name="Oliver A."/>
            <person name="Parkhill J."/>
            <person name="Quail M.A."/>
            <person name="Rainey P.B."/>
            <person name="Saunders N.J."/>
            <person name="Seeger K."/>
            <person name="Snyder L.A.S."/>
            <person name="Squares R."/>
            <person name="Thomas C.M."/>
            <person name="Turner S.L."/>
            <person name="Zhang X.-X."/>
            <person name="Field D."/>
            <person name="Bailey M.J."/>
        </authorList>
    </citation>
    <scope>NUCLEOTIDE SEQUENCE [LARGE SCALE GENOMIC DNA]</scope>
    <source>
        <strain evidence="1 2">SBW25</strain>
    </source>
</reference>